<dbReference type="Gene3D" id="3.60.10.10">
    <property type="entry name" value="Endonuclease/exonuclease/phosphatase"/>
    <property type="match status" value="1"/>
</dbReference>
<name>A0A5B6VV15_9ROSI</name>
<dbReference type="SUPFAM" id="SSF56219">
    <property type="entry name" value="DNase I-like"/>
    <property type="match status" value="1"/>
</dbReference>
<evidence type="ECO:0000313" key="1">
    <source>
        <dbReference type="EMBL" id="KAA3472943.1"/>
    </source>
</evidence>
<dbReference type="OrthoDB" id="1751786at2759"/>
<keyword evidence="1" id="KW-0548">Nucleotidyltransferase</keyword>
<dbReference type="Proteomes" id="UP000325315">
    <property type="component" value="Unassembled WGS sequence"/>
</dbReference>
<comment type="caution">
    <text evidence="1">The sequence shown here is derived from an EMBL/GenBank/DDBJ whole genome shotgun (WGS) entry which is preliminary data.</text>
</comment>
<organism evidence="1 2">
    <name type="scientific">Gossypium australe</name>
    <dbReference type="NCBI Taxonomy" id="47621"/>
    <lineage>
        <taxon>Eukaryota</taxon>
        <taxon>Viridiplantae</taxon>
        <taxon>Streptophyta</taxon>
        <taxon>Embryophyta</taxon>
        <taxon>Tracheophyta</taxon>
        <taxon>Spermatophyta</taxon>
        <taxon>Magnoliopsida</taxon>
        <taxon>eudicotyledons</taxon>
        <taxon>Gunneridae</taxon>
        <taxon>Pentapetalae</taxon>
        <taxon>rosids</taxon>
        <taxon>malvids</taxon>
        <taxon>Malvales</taxon>
        <taxon>Malvaceae</taxon>
        <taxon>Malvoideae</taxon>
        <taxon>Gossypium</taxon>
    </lineage>
</organism>
<dbReference type="PANTHER" id="PTHR33710">
    <property type="entry name" value="BNAC02G09200D PROTEIN"/>
    <property type="match status" value="1"/>
</dbReference>
<sequence>MAFITDWMFQLMVRVVGSCGGLTLAWNGNNLIQVYSYLNNHIDVEINEEDNTNKWRFTRFYGNPSQSNKHESWNLLRRLKNTCLLSWCVCEDFKEIMYAHEKIGRATKDKRQMEKFCKALEECDLADMGFSGQKCTWERGNFTDTNIRERLDRGVTNLEWLNLFTYYLVQHLSQSFSDHCPIFIQTVPNVKRSGSNHFKFEPWWINEPSCEEIIKKLWSEKSGKVLDKLEHIRVGLQRWGKNIKRDRERKSKNLRERLVELDGMDRDDDTLADIIDVKLELNWEMEKEEMYWEQRARANWLRQRDKNTAFFFIAKINKIQGLEDIDCILKTEEKDMEEIIRDYFMKLFQSSGVGDTNHLLSGANRSINENMNQLLIANYKEEEITKALNNIGSTKASRPDGFPAIFFHKFWHIVGREVSGFSLEVLNKVFYKIISKTIANIFQKVLDYCIDLDQNAFVPGRLITDNVLLAYEILHSMRNKKVGKKGLMALKIDMSKAYDQVE</sequence>
<dbReference type="GO" id="GO:0003964">
    <property type="term" value="F:RNA-directed DNA polymerase activity"/>
    <property type="evidence" value="ECO:0007669"/>
    <property type="project" value="UniProtKB-KW"/>
</dbReference>
<protein>
    <submittedName>
        <fullName evidence="1">Reverse transcriptase</fullName>
    </submittedName>
</protein>
<dbReference type="EMBL" id="SMMG02000005">
    <property type="protein sequence ID" value="KAA3472943.1"/>
    <property type="molecule type" value="Genomic_DNA"/>
</dbReference>
<dbReference type="InterPro" id="IPR036691">
    <property type="entry name" value="Endo/exonu/phosph_ase_sf"/>
</dbReference>
<keyword evidence="1" id="KW-0695">RNA-directed DNA polymerase</keyword>
<keyword evidence="2" id="KW-1185">Reference proteome</keyword>
<evidence type="ECO:0000313" key="2">
    <source>
        <dbReference type="Proteomes" id="UP000325315"/>
    </source>
</evidence>
<dbReference type="AlphaFoldDB" id="A0A5B6VV15"/>
<dbReference type="PANTHER" id="PTHR33710:SF62">
    <property type="entry name" value="DUF4283 DOMAIN PROTEIN"/>
    <property type="match status" value="1"/>
</dbReference>
<accession>A0A5B6VV15</accession>
<keyword evidence="1" id="KW-0808">Transferase</keyword>
<proteinExistence type="predicted"/>
<gene>
    <name evidence="1" type="ORF">EPI10_023362</name>
</gene>
<reference evidence="2" key="1">
    <citation type="journal article" date="2019" name="Plant Biotechnol. J.">
        <title>Genome sequencing of the Australian wild diploid species Gossypium australe highlights disease resistance and delayed gland morphogenesis.</title>
        <authorList>
            <person name="Cai Y."/>
            <person name="Cai X."/>
            <person name="Wang Q."/>
            <person name="Wang P."/>
            <person name="Zhang Y."/>
            <person name="Cai C."/>
            <person name="Xu Y."/>
            <person name="Wang K."/>
            <person name="Zhou Z."/>
            <person name="Wang C."/>
            <person name="Geng S."/>
            <person name="Li B."/>
            <person name="Dong Q."/>
            <person name="Hou Y."/>
            <person name="Wang H."/>
            <person name="Ai P."/>
            <person name="Liu Z."/>
            <person name="Yi F."/>
            <person name="Sun M."/>
            <person name="An G."/>
            <person name="Cheng J."/>
            <person name="Zhang Y."/>
            <person name="Shi Q."/>
            <person name="Xie Y."/>
            <person name="Shi X."/>
            <person name="Chang Y."/>
            <person name="Huang F."/>
            <person name="Chen Y."/>
            <person name="Hong S."/>
            <person name="Mi L."/>
            <person name="Sun Q."/>
            <person name="Zhang L."/>
            <person name="Zhou B."/>
            <person name="Peng R."/>
            <person name="Zhang X."/>
            <person name="Liu F."/>
        </authorList>
    </citation>
    <scope>NUCLEOTIDE SEQUENCE [LARGE SCALE GENOMIC DNA]</scope>
    <source>
        <strain evidence="2">cv. PA1801</strain>
    </source>
</reference>